<accession>A0A0D6Q0J4</accession>
<feature type="transmembrane region" description="Helical" evidence="2">
    <location>
        <begin position="95"/>
        <end position="119"/>
    </location>
</feature>
<keyword evidence="1" id="KW-0175">Coiled coil</keyword>
<organism evidence="3 4">
    <name type="scientific">Komagataeibacter europaeus NBRC 3261</name>
    <dbReference type="NCBI Taxonomy" id="1234669"/>
    <lineage>
        <taxon>Bacteria</taxon>
        <taxon>Pseudomonadati</taxon>
        <taxon>Pseudomonadota</taxon>
        <taxon>Alphaproteobacteria</taxon>
        <taxon>Acetobacterales</taxon>
        <taxon>Acetobacteraceae</taxon>
        <taxon>Komagataeibacter</taxon>
    </lineage>
</organism>
<protein>
    <submittedName>
        <fullName evidence="3">Uncharacterized protein</fullName>
    </submittedName>
</protein>
<reference evidence="3 4" key="1">
    <citation type="submission" date="2012-11" db="EMBL/GenBank/DDBJ databases">
        <title>Whole genome sequence of Gluconacetobacter europaeus NBRC3261.</title>
        <authorList>
            <person name="Azuma Y."/>
            <person name="Higashiura N."/>
            <person name="Hirakawa H."/>
            <person name="Matsushita K."/>
        </authorList>
    </citation>
    <scope>NUCLEOTIDE SEQUENCE [LARGE SCALE GENOMIC DNA]</scope>
    <source>
        <strain evidence="3 4">NBRC 3261</strain>
    </source>
</reference>
<name>A0A0D6Q0J4_KOMEU</name>
<evidence type="ECO:0000313" key="4">
    <source>
        <dbReference type="Proteomes" id="UP000032675"/>
    </source>
</evidence>
<dbReference type="EMBL" id="BANI01000097">
    <property type="protein sequence ID" value="GAN96808.1"/>
    <property type="molecule type" value="Genomic_DNA"/>
</dbReference>
<proteinExistence type="predicted"/>
<dbReference type="AlphaFoldDB" id="A0A0D6Q0J4"/>
<sequence length="123" mass="13770">MNSPALASLQQKITTIQSQISEIRQRVRGGSADHVATPTEGWASVMDTNTLLLDQMHEARNTLRKLRQNAVKQNAYVLIYVRAVKAGEATFPRYLFCPLTVTGCAFIAWAISLLLFYALRDSR</sequence>
<keyword evidence="2" id="KW-0812">Transmembrane</keyword>
<comment type="caution">
    <text evidence="3">The sequence shown here is derived from an EMBL/GenBank/DDBJ whole genome shotgun (WGS) entry which is preliminary data.</text>
</comment>
<gene>
    <name evidence="3" type="ORF">Geu3261_0111_006</name>
</gene>
<evidence type="ECO:0000313" key="3">
    <source>
        <dbReference type="EMBL" id="GAN96808.1"/>
    </source>
</evidence>
<keyword evidence="2" id="KW-0472">Membrane</keyword>
<dbReference type="Proteomes" id="UP000032675">
    <property type="component" value="Unassembled WGS sequence"/>
</dbReference>
<keyword evidence="2" id="KW-1133">Transmembrane helix</keyword>
<dbReference type="RefSeq" id="WP_239648367.1">
    <property type="nucleotide sequence ID" value="NZ_BANI01000097.1"/>
</dbReference>
<evidence type="ECO:0000256" key="1">
    <source>
        <dbReference type="SAM" id="Coils"/>
    </source>
</evidence>
<evidence type="ECO:0000256" key="2">
    <source>
        <dbReference type="SAM" id="Phobius"/>
    </source>
</evidence>
<feature type="coiled-coil region" evidence="1">
    <location>
        <begin position="6"/>
        <end position="69"/>
    </location>
</feature>